<dbReference type="Pfam" id="PF11279">
    <property type="entry name" value="DUF3080"/>
    <property type="match status" value="1"/>
</dbReference>
<reference evidence="1" key="1">
    <citation type="journal article" date="2015" name="Nature">
        <title>Complex archaea that bridge the gap between prokaryotes and eukaryotes.</title>
        <authorList>
            <person name="Spang A."/>
            <person name="Saw J.H."/>
            <person name="Jorgensen S.L."/>
            <person name="Zaremba-Niedzwiedzka K."/>
            <person name="Martijn J."/>
            <person name="Lind A.E."/>
            <person name="van Eijk R."/>
            <person name="Schleper C."/>
            <person name="Guy L."/>
            <person name="Ettema T.J."/>
        </authorList>
    </citation>
    <scope>NUCLEOTIDE SEQUENCE</scope>
</reference>
<dbReference type="EMBL" id="LAZR01000557">
    <property type="protein sequence ID" value="KKN64374.1"/>
    <property type="molecule type" value="Genomic_DNA"/>
</dbReference>
<evidence type="ECO:0008006" key="2">
    <source>
        <dbReference type="Google" id="ProtNLM"/>
    </source>
</evidence>
<proteinExistence type="predicted"/>
<sequence length="358" mass="40374">MWRLVGILGVVLGLLGCERAPEASRQMDNYLDRLGRVLDQPFQTWNPDQLSLYRMPERRQRLLDVPEIRLSLFDLLVESRRCPTLQQLVSERNSSLGKLMPASHILGFEGELLRSIDACLLVIDDDPGRATLEEQLREISRMKRDNLQATFWNALNGSPEFEQFLRFSSQPLPVSDATLTDHQAIQALTSLSVIGHALPETLPPDRSSLAPLFLALQRSDRSGQLIHNLARLTYTLDQATAMLRARPPDFLCPLGTVTPKSRILLTVFNTFYAGEVQPLMAQTQRLGLPWQQALDNLVLVQGIPPVAQNYLKRLIGEAGLWPRYQRSTQKHTEAWQDVLGACKLMPGQSGWHDIRTGV</sequence>
<dbReference type="AlphaFoldDB" id="A0A0F9SBH3"/>
<name>A0A0F9SBH3_9ZZZZ</name>
<dbReference type="InterPro" id="IPR021431">
    <property type="entry name" value="DUF3080"/>
</dbReference>
<organism evidence="1">
    <name type="scientific">marine sediment metagenome</name>
    <dbReference type="NCBI Taxonomy" id="412755"/>
    <lineage>
        <taxon>unclassified sequences</taxon>
        <taxon>metagenomes</taxon>
        <taxon>ecological metagenomes</taxon>
    </lineage>
</organism>
<accession>A0A0F9SBH3</accession>
<protein>
    <recommendedName>
        <fullName evidence="2">DUF3080 domain-containing protein</fullName>
    </recommendedName>
</protein>
<gene>
    <name evidence="1" type="ORF">LCGC14_0492330</name>
</gene>
<comment type="caution">
    <text evidence="1">The sequence shown here is derived from an EMBL/GenBank/DDBJ whole genome shotgun (WGS) entry which is preliminary data.</text>
</comment>
<dbReference type="PROSITE" id="PS51257">
    <property type="entry name" value="PROKAR_LIPOPROTEIN"/>
    <property type="match status" value="1"/>
</dbReference>
<evidence type="ECO:0000313" key="1">
    <source>
        <dbReference type="EMBL" id="KKN64374.1"/>
    </source>
</evidence>